<keyword evidence="2" id="KW-1185">Reference proteome</keyword>
<proteinExistence type="predicted"/>
<organism evidence="1 2">
    <name type="scientific">Afipia felis</name>
    <name type="common">Cat scratch disease bacillus</name>
    <dbReference type="NCBI Taxonomy" id="1035"/>
    <lineage>
        <taxon>Bacteria</taxon>
        <taxon>Pseudomonadati</taxon>
        <taxon>Pseudomonadota</taxon>
        <taxon>Alphaproteobacteria</taxon>
        <taxon>Hyphomicrobiales</taxon>
        <taxon>Nitrobacteraceae</taxon>
        <taxon>Afipia</taxon>
    </lineage>
</organism>
<sequence>MEPALEHRITTKRPDFPLLPFPHHPASLRDCLAMALAACAVYQGRAYQRAVKRIDV</sequence>
<dbReference type="STRING" id="1035.BN961_02601"/>
<accession>A0A090N7X4</accession>
<evidence type="ECO:0000313" key="1">
    <source>
        <dbReference type="EMBL" id="CEG09178.1"/>
    </source>
</evidence>
<dbReference type="Proteomes" id="UP000035762">
    <property type="component" value="Unassembled WGS sequence"/>
</dbReference>
<evidence type="ECO:0000313" key="2">
    <source>
        <dbReference type="Proteomes" id="UP000035762"/>
    </source>
</evidence>
<gene>
    <name evidence="1" type="ORF">BN961_02601</name>
</gene>
<reference evidence="1 2" key="1">
    <citation type="journal article" date="2014" name="Genome Announc.">
        <title>Genome Sequence of Afipia felis Strain 76713, Isolated in Hospital Water Using an Amoeba Co-Culture Procedure.</title>
        <authorList>
            <person name="Benamar S."/>
            <person name="La Scola B."/>
            <person name="Croce O."/>
        </authorList>
    </citation>
    <scope>NUCLEOTIDE SEQUENCE [LARGE SCALE GENOMIC DNA]</scope>
    <source>
        <strain evidence="1 2">76713</strain>
    </source>
</reference>
<comment type="caution">
    <text evidence="1">The sequence shown here is derived from an EMBL/GenBank/DDBJ whole genome shotgun (WGS) entry which is preliminary data.</text>
</comment>
<dbReference type="AlphaFoldDB" id="A0A090N7X4"/>
<dbReference type="EMBL" id="CCAZ020000001">
    <property type="protein sequence ID" value="CEG09178.1"/>
    <property type="molecule type" value="Genomic_DNA"/>
</dbReference>
<name>A0A090N7X4_AFIFE</name>
<protein>
    <submittedName>
        <fullName evidence="1">Uncharacterized protein</fullName>
    </submittedName>
</protein>